<protein>
    <recommendedName>
        <fullName evidence="3">Right handed beta helix domain-containing protein</fullName>
    </recommendedName>
</protein>
<dbReference type="SMART" id="SM00710">
    <property type="entry name" value="PbH1"/>
    <property type="match status" value="5"/>
</dbReference>
<dbReference type="SUPFAM" id="SSF51126">
    <property type="entry name" value="Pectin lyase-like"/>
    <property type="match status" value="1"/>
</dbReference>
<dbReference type="InterPro" id="IPR006626">
    <property type="entry name" value="PbH1"/>
</dbReference>
<dbReference type="InterPro" id="IPR059226">
    <property type="entry name" value="Choice_anch_Q_dom"/>
</dbReference>
<reference evidence="1 2" key="1">
    <citation type="submission" date="2019-12" db="EMBL/GenBank/DDBJ databases">
        <title>The complete genome of the thermophilic, anoxygenic phototrophic gammaproteobacterium Thermochromatium tepidum.</title>
        <authorList>
            <person name="Sattley W.M."/>
            <person name="Swingley W.D."/>
            <person name="Burchell B.M."/>
            <person name="Gurbani S.A."/>
            <person name="Kujawa C.M."/>
            <person name="Nuccio D.A."/>
            <person name="Schladweiler J."/>
            <person name="Shaffer K.N."/>
            <person name="Stokes L.M."/>
            <person name="Touchman J.W."/>
            <person name="Blankenship R.E."/>
            <person name="Madigan M.T."/>
        </authorList>
    </citation>
    <scope>NUCLEOTIDE SEQUENCE [LARGE SCALE GENOMIC DNA]</scope>
    <source>
        <strain evidence="1 2">ATCC 43061</strain>
    </source>
</reference>
<dbReference type="Gene3D" id="2.60.120.260">
    <property type="entry name" value="Galactose-binding domain-like"/>
    <property type="match status" value="1"/>
</dbReference>
<dbReference type="InterPro" id="IPR011050">
    <property type="entry name" value="Pectin_lyase_fold/virulence"/>
</dbReference>
<evidence type="ECO:0000313" key="1">
    <source>
        <dbReference type="EMBL" id="QGU31706.1"/>
    </source>
</evidence>
<dbReference type="AlphaFoldDB" id="A0A6I6E8Q2"/>
<evidence type="ECO:0000313" key="2">
    <source>
        <dbReference type="Proteomes" id="UP000426424"/>
    </source>
</evidence>
<evidence type="ECO:0008006" key="3">
    <source>
        <dbReference type="Google" id="ProtNLM"/>
    </source>
</evidence>
<dbReference type="OrthoDB" id="6396696at2"/>
<dbReference type="NCBIfam" id="NF041518">
    <property type="entry name" value="choice_anch_Q"/>
    <property type="match status" value="1"/>
</dbReference>
<dbReference type="Proteomes" id="UP000426424">
    <property type="component" value="Chromosome"/>
</dbReference>
<dbReference type="KEGG" id="ttp:E6P07_01070"/>
<dbReference type="EMBL" id="CP039268">
    <property type="protein sequence ID" value="QGU31706.1"/>
    <property type="molecule type" value="Genomic_DNA"/>
</dbReference>
<keyword evidence="2" id="KW-1185">Reference proteome</keyword>
<dbReference type="InterPro" id="IPR012334">
    <property type="entry name" value="Pectin_lyas_fold"/>
</dbReference>
<accession>A0A6I6E8Q2</accession>
<dbReference type="Gene3D" id="2.160.20.10">
    <property type="entry name" value="Single-stranded right-handed beta-helix, Pectin lyase-like"/>
    <property type="match status" value="2"/>
</dbReference>
<gene>
    <name evidence="1" type="ORF">E6P07_01070</name>
</gene>
<sequence>MLLLFPMIAPQATDYYVSTTGNDRTGDGSAQRPWRTIGKAAAQPLLPGDQVLIAPGVYAETLALTRSGAAIVPVTTGVSIQAPDRLHFPPGTDLSGIVLPDQAGQYWLYVYRSWQGNSGVWPIVATGSDAHGPWVQVSGARLVPEVGQSGDPTRLSAAVGRPIRFRNAAADPAKERVVLDASTLPREYTMLYIGEYLDEDDAEPVDWNLVDGLDLTGSHRGGGVHIQDSSFNVIMNSRIYDLNGAGVLIAGHQDQPARYNMVWNNAIWNTPDEAVYVGAGDHGPSANHALWTHVLGNDITTQGKAANARLENAIDLKEYNRGDLVAGNRLHDFDLISPYNGAIDIRDNKRDVLIYNNVLRNIGKVTSDITGLIYLYADSDDVWIFNNLLIDTRSSGAPVYAFLLNGSGNERVVVAHNSVYGLKRGLLLEHDGGKTDVRIMNNLFDFQGGILEWGNSGRFTFSHNLYTQNPGAYASEPGRLIADPLWSDPKAFDLRVRDGSPAIDSAVALAEVARDITGQPRPVGRAPDRGAYEFGAAAPSDRKQIFGDGFEQGLRAWSLSGSVKLYSGNPKRGRYAMQSTGGNVWVERDISTAGYDQIELSLWVAVKSFEDWESLILYWFDGETWHEPAEITNTHPAAKNKLMPIKLELPTTAANNPDFKLAFGMWNTDRQDFGYIDDVQLTGRPIGGGS</sequence>
<name>A0A6I6E8Q2_THETI</name>
<proteinExistence type="predicted"/>
<organism evidence="1 2">
    <name type="scientific">Thermochromatium tepidum ATCC 43061</name>
    <dbReference type="NCBI Taxonomy" id="316276"/>
    <lineage>
        <taxon>Bacteria</taxon>
        <taxon>Pseudomonadati</taxon>
        <taxon>Pseudomonadota</taxon>
        <taxon>Gammaproteobacteria</taxon>
        <taxon>Chromatiales</taxon>
        <taxon>Chromatiaceae</taxon>
        <taxon>Thermochromatium</taxon>
    </lineage>
</organism>
<dbReference type="RefSeq" id="WP_153973905.1">
    <property type="nucleotide sequence ID" value="NZ_CP039268.1"/>
</dbReference>